<feature type="compositionally biased region" description="Pro residues" evidence="1">
    <location>
        <begin position="99"/>
        <end position="114"/>
    </location>
</feature>
<dbReference type="Pfam" id="PF13432">
    <property type="entry name" value="TPR_16"/>
    <property type="match status" value="1"/>
</dbReference>
<gene>
    <name evidence="3" type="ORF">BTO32_04085</name>
</gene>
<keyword evidence="2" id="KW-1133">Transmembrane helix</keyword>
<organism evidence="3 4">
    <name type="scientific">Marinobacter lutaoensis</name>
    <dbReference type="NCBI Taxonomy" id="135739"/>
    <lineage>
        <taxon>Bacteria</taxon>
        <taxon>Pseudomonadati</taxon>
        <taxon>Pseudomonadota</taxon>
        <taxon>Gammaproteobacteria</taxon>
        <taxon>Pseudomonadales</taxon>
        <taxon>Marinobacteraceae</taxon>
        <taxon>Marinobacter</taxon>
    </lineage>
</organism>
<keyword evidence="2" id="KW-0472">Membrane</keyword>
<feature type="transmembrane region" description="Helical" evidence="2">
    <location>
        <begin position="36"/>
        <end position="56"/>
    </location>
</feature>
<protein>
    <recommendedName>
        <fullName evidence="5">MSHA biogenesis protein MshN</fullName>
    </recommendedName>
</protein>
<dbReference type="Gene3D" id="1.25.40.10">
    <property type="entry name" value="Tetratricopeptide repeat domain"/>
    <property type="match status" value="1"/>
</dbReference>
<evidence type="ECO:0000313" key="3">
    <source>
        <dbReference type="EMBL" id="ONF44633.1"/>
    </source>
</evidence>
<feature type="compositionally biased region" description="Low complexity" evidence="1">
    <location>
        <begin position="151"/>
        <end position="160"/>
    </location>
</feature>
<keyword evidence="2" id="KW-0812">Transmembrane</keyword>
<dbReference type="Proteomes" id="UP000189339">
    <property type="component" value="Unassembled WGS sequence"/>
</dbReference>
<keyword evidence="4" id="KW-1185">Reference proteome</keyword>
<evidence type="ECO:0000313" key="4">
    <source>
        <dbReference type="Proteomes" id="UP000189339"/>
    </source>
</evidence>
<feature type="region of interest" description="Disordered" evidence="1">
    <location>
        <begin position="1"/>
        <end position="29"/>
    </location>
</feature>
<feature type="region of interest" description="Disordered" evidence="1">
    <location>
        <begin position="151"/>
        <end position="182"/>
    </location>
</feature>
<dbReference type="AlphaFoldDB" id="A0A1V2DV93"/>
<comment type="caution">
    <text evidence="3">The sequence shown here is derived from an EMBL/GenBank/DDBJ whole genome shotgun (WGS) entry which is preliminary data.</text>
</comment>
<feature type="region of interest" description="Disordered" evidence="1">
    <location>
        <begin position="71"/>
        <end position="118"/>
    </location>
</feature>
<dbReference type="SUPFAM" id="SSF48452">
    <property type="entry name" value="TPR-like"/>
    <property type="match status" value="1"/>
</dbReference>
<dbReference type="EMBL" id="MSCW01000003">
    <property type="protein sequence ID" value="ONF44633.1"/>
    <property type="molecule type" value="Genomic_DNA"/>
</dbReference>
<dbReference type="InterPro" id="IPR011990">
    <property type="entry name" value="TPR-like_helical_dom_sf"/>
</dbReference>
<dbReference type="OrthoDB" id="5406098at2"/>
<evidence type="ECO:0000256" key="1">
    <source>
        <dbReference type="SAM" id="MobiDB-lite"/>
    </source>
</evidence>
<sequence length="361" mass="37778">MSLLNDALRAAEQRQRPSQRPVPYLGRRPGRPRRRVALLVLPLVLAAGAVVAIHLWRAPQPVAATGEVTLDVTGDDESPPSPPAEVPARISRGPQDAVAPPPVPVLPPPGPAPKPVEVTAAPVPKAPLTPPPPAAAVSAPVAEPVVSAPEPRTSVASVEPSSPPPVVKQVPRTPEARDRATGQELERLVREGRLAEAERRLSDLLARQPAPVSRAVVARALLVDGQAGAALSWLPPAVTEADPELRLLRARALLARGDLDGAVALLSHRIPPVAGHIEYRVTLATLLQQAGDSEAAAGHWTALLMADDSRAAWWVGLALALEGQGKIASAIRAYGQAAALPGLSTALADFVRERLRQLQAG</sequence>
<proteinExistence type="predicted"/>
<dbReference type="STRING" id="135739.BTO32_04085"/>
<name>A0A1V2DV93_9GAMM</name>
<reference evidence="3 4" key="1">
    <citation type="submission" date="2016-12" db="EMBL/GenBank/DDBJ databases">
        <title>Marinobacter lutaoensis whole genome sequencing.</title>
        <authorList>
            <person name="Verma A."/>
            <person name="Krishnamurthi S."/>
        </authorList>
    </citation>
    <scope>NUCLEOTIDE SEQUENCE [LARGE SCALE GENOMIC DNA]</scope>
    <source>
        <strain evidence="3 4">T5054</strain>
    </source>
</reference>
<accession>A0A1V2DV93</accession>
<evidence type="ECO:0008006" key="5">
    <source>
        <dbReference type="Google" id="ProtNLM"/>
    </source>
</evidence>
<evidence type="ECO:0000256" key="2">
    <source>
        <dbReference type="SAM" id="Phobius"/>
    </source>
</evidence>
<dbReference type="RefSeq" id="WP_076723181.1">
    <property type="nucleotide sequence ID" value="NZ_MSCW01000003.1"/>
</dbReference>